<keyword evidence="4 7" id="KW-1133">Transmembrane helix</keyword>
<feature type="compositionally biased region" description="Acidic residues" evidence="6">
    <location>
        <begin position="279"/>
        <end position="288"/>
    </location>
</feature>
<dbReference type="GO" id="GO:0016020">
    <property type="term" value="C:membrane"/>
    <property type="evidence" value="ECO:0007669"/>
    <property type="project" value="UniProtKB-SubCell"/>
</dbReference>
<comment type="caution">
    <text evidence="8">The sequence shown here is derived from an EMBL/GenBank/DDBJ whole genome shotgun (WGS) entry which is preliminary data.</text>
</comment>
<name>A0AAV3YSG6_9GAST</name>
<comment type="similarity">
    <text evidence="2">Belongs to the TMEM45 family.</text>
</comment>
<evidence type="ECO:0000256" key="2">
    <source>
        <dbReference type="ARBA" id="ARBA00006948"/>
    </source>
</evidence>
<feature type="transmembrane region" description="Helical" evidence="7">
    <location>
        <begin position="220"/>
        <end position="243"/>
    </location>
</feature>
<feature type="transmembrane region" description="Helical" evidence="7">
    <location>
        <begin position="150"/>
        <end position="168"/>
    </location>
</feature>
<dbReference type="AlphaFoldDB" id="A0AAV3YSG6"/>
<keyword evidence="5 7" id="KW-0472">Membrane</keyword>
<feature type="transmembrane region" description="Helical" evidence="7">
    <location>
        <begin position="6"/>
        <end position="26"/>
    </location>
</feature>
<comment type="subcellular location">
    <subcellularLocation>
        <location evidence="1">Membrane</location>
        <topology evidence="1">Multi-pass membrane protein</topology>
    </subcellularLocation>
</comment>
<dbReference type="Proteomes" id="UP000735302">
    <property type="component" value="Unassembled WGS sequence"/>
</dbReference>
<feature type="transmembrane region" description="Helical" evidence="7">
    <location>
        <begin position="180"/>
        <end position="200"/>
    </location>
</feature>
<evidence type="ECO:0000256" key="4">
    <source>
        <dbReference type="ARBA" id="ARBA00022989"/>
    </source>
</evidence>
<dbReference type="InterPro" id="IPR042127">
    <property type="entry name" value="TMEM45"/>
</dbReference>
<protein>
    <submittedName>
        <fullName evidence="8">Transmembrane protein 45b</fullName>
    </submittedName>
</protein>
<dbReference type="Pfam" id="PF04819">
    <property type="entry name" value="DUF716"/>
    <property type="match status" value="1"/>
</dbReference>
<dbReference type="InterPro" id="IPR006904">
    <property type="entry name" value="DUF716"/>
</dbReference>
<accession>A0AAV3YSG6</accession>
<dbReference type="PANTHER" id="PTHR16007:SF15">
    <property type="entry name" value="TRANSMEMBRANE PROTEIN 45B"/>
    <property type="match status" value="1"/>
</dbReference>
<evidence type="ECO:0000256" key="7">
    <source>
        <dbReference type="SAM" id="Phobius"/>
    </source>
</evidence>
<sequence length="298" mass="33567">MGDFKGHAMPGSCLLLYGMWWTFWALRRYFMCRRSGTKFVSTATYNCGCSCGRMGVVPLEGLMKIGLSGFGMLAEITLNLPNLGMGIVQHATMYFFFLTSGCVDLCMHYGLPLPPGTDYAALALALTVEGLLFVNHLHGRSELDIQLHTLLAYVVFLTVLILLLEVKFHRSALLSLSRAYLTMLQGTWFWAVGIILYGHGKPNSAWDGDKPMEVMQATIYFSWHCAILFILMLALALIMARFYRGEGQHYRNGSELPMTRLDNGKHGEDYQPLTKEYRDEDSDIEFEQPIEKTQAPSS</sequence>
<evidence type="ECO:0000313" key="8">
    <source>
        <dbReference type="EMBL" id="GFN85724.1"/>
    </source>
</evidence>
<feature type="transmembrane region" description="Helical" evidence="7">
    <location>
        <begin position="87"/>
        <end position="107"/>
    </location>
</feature>
<dbReference type="PANTHER" id="PTHR16007">
    <property type="entry name" value="EPIDIDYMAL MEMBRANE PROTEIN E9-RELATED"/>
    <property type="match status" value="1"/>
</dbReference>
<keyword evidence="3 7" id="KW-0812">Transmembrane</keyword>
<evidence type="ECO:0000256" key="3">
    <source>
        <dbReference type="ARBA" id="ARBA00022692"/>
    </source>
</evidence>
<feature type="region of interest" description="Disordered" evidence="6">
    <location>
        <begin position="254"/>
        <end position="298"/>
    </location>
</feature>
<evidence type="ECO:0000256" key="5">
    <source>
        <dbReference type="ARBA" id="ARBA00023136"/>
    </source>
</evidence>
<organism evidence="8 9">
    <name type="scientific">Plakobranchus ocellatus</name>
    <dbReference type="NCBI Taxonomy" id="259542"/>
    <lineage>
        <taxon>Eukaryota</taxon>
        <taxon>Metazoa</taxon>
        <taxon>Spiralia</taxon>
        <taxon>Lophotrochozoa</taxon>
        <taxon>Mollusca</taxon>
        <taxon>Gastropoda</taxon>
        <taxon>Heterobranchia</taxon>
        <taxon>Euthyneura</taxon>
        <taxon>Panpulmonata</taxon>
        <taxon>Sacoglossa</taxon>
        <taxon>Placobranchoidea</taxon>
        <taxon>Plakobranchidae</taxon>
        <taxon>Plakobranchus</taxon>
    </lineage>
</organism>
<gene>
    <name evidence="8" type="ORF">PoB_001223000</name>
</gene>
<keyword evidence="9" id="KW-1185">Reference proteome</keyword>
<dbReference type="EMBL" id="BLXT01001455">
    <property type="protein sequence ID" value="GFN85724.1"/>
    <property type="molecule type" value="Genomic_DNA"/>
</dbReference>
<proteinExistence type="inferred from homology"/>
<evidence type="ECO:0000256" key="1">
    <source>
        <dbReference type="ARBA" id="ARBA00004141"/>
    </source>
</evidence>
<reference evidence="8 9" key="1">
    <citation type="journal article" date="2021" name="Elife">
        <title>Chloroplast acquisition without the gene transfer in kleptoplastic sea slugs, Plakobranchus ocellatus.</title>
        <authorList>
            <person name="Maeda T."/>
            <person name="Takahashi S."/>
            <person name="Yoshida T."/>
            <person name="Shimamura S."/>
            <person name="Takaki Y."/>
            <person name="Nagai Y."/>
            <person name="Toyoda A."/>
            <person name="Suzuki Y."/>
            <person name="Arimoto A."/>
            <person name="Ishii H."/>
            <person name="Satoh N."/>
            <person name="Nishiyama T."/>
            <person name="Hasebe M."/>
            <person name="Maruyama T."/>
            <person name="Minagawa J."/>
            <person name="Obokata J."/>
            <person name="Shigenobu S."/>
        </authorList>
    </citation>
    <scope>NUCLEOTIDE SEQUENCE [LARGE SCALE GENOMIC DNA]</scope>
</reference>
<evidence type="ECO:0000313" key="9">
    <source>
        <dbReference type="Proteomes" id="UP000735302"/>
    </source>
</evidence>
<evidence type="ECO:0000256" key="6">
    <source>
        <dbReference type="SAM" id="MobiDB-lite"/>
    </source>
</evidence>